<dbReference type="PRINTS" id="PR01434">
    <property type="entry name" value="NADHDHGNASE5"/>
</dbReference>
<comment type="function">
    <text evidence="6">NDH-1 shuttles electrons from NADH, via FMN and iron-sulfur (Fe-S) centers, to quinones in the respiratory chain. The immediate electron acceptor for the enzyme in this species is believed to be ubiquinone. Couples the redox reaction to proton translocation (for every two electrons transferred, four hydrogen ions are translocated across the cytoplasmic membrane), and thus conserves the redox energy in a proton gradient.</text>
</comment>
<feature type="transmembrane region" description="Helical" evidence="6">
    <location>
        <begin position="165"/>
        <end position="189"/>
    </location>
</feature>
<keyword evidence="6" id="KW-0520">NAD</keyword>
<keyword evidence="3 6" id="KW-0812">Transmembrane</keyword>
<keyword evidence="4 6" id="KW-1133">Transmembrane helix</keyword>
<feature type="transmembrane region" description="Helical" evidence="6">
    <location>
        <begin position="306"/>
        <end position="325"/>
    </location>
</feature>
<keyword evidence="2 6" id="KW-1003">Cell membrane</keyword>
<comment type="similarity">
    <text evidence="6">Belongs to the complex I subunit 2 family.</text>
</comment>
<dbReference type="Pfam" id="PF00361">
    <property type="entry name" value="Proton_antipo_M"/>
    <property type="match status" value="1"/>
</dbReference>
<dbReference type="EC" id="7.1.1.-" evidence="6"/>
<dbReference type="NCBIfam" id="TIGR01770">
    <property type="entry name" value="NDH_I_N"/>
    <property type="match status" value="1"/>
</dbReference>
<feature type="transmembrane region" description="Helical" evidence="6">
    <location>
        <begin position="457"/>
        <end position="478"/>
    </location>
</feature>
<keyword evidence="5 6" id="KW-0472">Membrane</keyword>
<feature type="transmembrane region" description="Helical" evidence="6">
    <location>
        <begin position="276"/>
        <end position="294"/>
    </location>
</feature>
<keyword evidence="6" id="KW-0830">Ubiquinone</keyword>
<comment type="catalytic activity">
    <reaction evidence="6">
        <text>a quinone + NADH + 5 H(+)(in) = a quinol + NAD(+) + 4 H(+)(out)</text>
        <dbReference type="Rhea" id="RHEA:57888"/>
        <dbReference type="ChEBI" id="CHEBI:15378"/>
        <dbReference type="ChEBI" id="CHEBI:24646"/>
        <dbReference type="ChEBI" id="CHEBI:57540"/>
        <dbReference type="ChEBI" id="CHEBI:57945"/>
        <dbReference type="ChEBI" id="CHEBI:132124"/>
    </reaction>
</comment>
<dbReference type="InterPro" id="IPR001750">
    <property type="entry name" value="ND/Mrp_TM"/>
</dbReference>
<comment type="subcellular location">
    <subcellularLocation>
        <location evidence="6">Cell membrane</location>
        <topology evidence="6">Multi-pass membrane protein</topology>
    </subcellularLocation>
    <subcellularLocation>
        <location evidence="1">Endomembrane system</location>
        <topology evidence="1">Multi-pass membrane protein</topology>
    </subcellularLocation>
    <subcellularLocation>
        <location evidence="7">Membrane</location>
        <topology evidence="7">Multi-pass membrane protein</topology>
    </subcellularLocation>
</comment>
<keyword evidence="10" id="KW-1185">Reference proteome</keyword>
<feature type="transmembrane region" description="Helical" evidence="6">
    <location>
        <begin position="374"/>
        <end position="398"/>
    </location>
</feature>
<comment type="caution">
    <text evidence="9">The sequence shown here is derived from an EMBL/GenBank/DDBJ whole genome shotgun (WGS) entry which is preliminary data.</text>
</comment>
<sequence>MDSIQIPPIDFRLIAPLLVVTTWAMVLLLVDVFAIPANRKKLTGYLAIAGLVVAGLVAIPLWDVSGSTFSNMIVLDRYSLILTWIFLIIGALSITMALDYLPRHGIEQGEFYPLIMFAVAGMILMAQGTDLIVLFLGVELLSITLYILTGFAYPRLTSEEAAMKYLVLGAFAAGFFIYGIALTYGAVGTTNLALIAERLADPAANTNQLLLLAGSALILIAFAFKVALVPFHMWTPDVYEGSPTPVAAFMSVGTKGAAFAALLRILTSALPELQPFWLPVLGVLAALTMIIGNLGALSQTNVKRMLAYSSIGHAGYILLSIMVVSERGAQAFLFYMLAYALTNLGAFAVVIALEQRSNATWSLDDFTGLYKRQPLLALAMAVFMFSLAGVPPTAGFMAKFYVFTTAYEGGLGWLVLIGVLTSALAVFFYLRVVIRMFMHEPQGDLEPALNRGLSTDIAIAGGLTLLFGIVPAPIIFLVERSLVAAGG</sequence>
<dbReference type="Proteomes" id="UP001193081">
    <property type="component" value="Unassembled WGS sequence"/>
</dbReference>
<feature type="transmembrane region" description="Helical" evidence="6">
    <location>
        <begin position="331"/>
        <end position="353"/>
    </location>
</feature>
<reference evidence="9 10" key="1">
    <citation type="submission" date="2021-03" db="EMBL/GenBank/DDBJ databases">
        <authorList>
            <person name="Grouzdev D.S."/>
        </authorList>
    </citation>
    <scope>NUCLEOTIDE SEQUENCE [LARGE SCALE GENOMIC DNA]</scope>
    <source>
        <strain evidence="9 10">M50-1</strain>
    </source>
</reference>
<protein>
    <recommendedName>
        <fullName evidence="6">NADH-quinone oxidoreductase subunit N</fullName>
        <ecNumber evidence="6">7.1.1.-</ecNumber>
    </recommendedName>
    <alternativeName>
        <fullName evidence="6">NADH dehydrogenase I subunit N</fullName>
    </alternativeName>
    <alternativeName>
        <fullName evidence="6">NDH-1 subunit N</fullName>
    </alternativeName>
</protein>
<feature type="transmembrane region" description="Helical" evidence="6">
    <location>
        <begin position="132"/>
        <end position="153"/>
    </location>
</feature>
<evidence type="ECO:0000256" key="2">
    <source>
        <dbReference type="ARBA" id="ARBA00022475"/>
    </source>
</evidence>
<feature type="transmembrane region" description="Helical" evidence="6">
    <location>
        <begin position="110"/>
        <end position="126"/>
    </location>
</feature>
<keyword evidence="6" id="KW-0813">Transport</keyword>
<evidence type="ECO:0000256" key="6">
    <source>
        <dbReference type="HAMAP-Rule" id="MF_00445"/>
    </source>
</evidence>
<evidence type="ECO:0000259" key="8">
    <source>
        <dbReference type="Pfam" id="PF00361"/>
    </source>
</evidence>
<evidence type="ECO:0000313" key="10">
    <source>
        <dbReference type="Proteomes" id="UP001193081"/>
    </source>
</evidence>
<comment type="subunit">
    <text evidence="6">NDH-1 is composed of 14 different subunits. Subunits NuoA, H, J, K, L, M, N constitute the membrane sector of the complex.</text>
</comment>
<evidence type="ECO:0000256" key="4">
    <source>
        <dbReference type="ARBA" id="ARBA00022989"/>
    </source>
</evidence>
<keyword evidence="6" id="KW-0874">Quinone</keyword>
<feature type="transmembrane region" description="Helical" evidence="6">
    <location>
        <begin position="42"/>
        <end position="62"/>
    </location>
</feature>
<proteinExistence type="inferred from homology"/>
<feature type="transmembrane region" description="Helical" evidence="6">
    <location>
        <begin position="78"/>
        <end position="98"/>
    </location>
</feature>
<organism evidence="9 10">
    <name type="scientific">Candidatus Chloroploca mongolica</name>
    <dbReference type="NCBI Taxonomy" id="2528176"/>
    <lineage>
        <taxon>Bacteria</taxon>
        <taxon>Bacillati</taxon>
        <taxon>Chloroflexota</taxon>
        <taxon>Chloroflexia</taxon>
        <taxon>Chloroflexales</taxon>
        <taxon>Chloroflexineae</taxon>
        <taxon>Oscillochloridaceae</taxon>
        <taxon>Candidatus Chloroploca</taxon>
    </lineage>
</organism>
<feature type="transmembrane region" description="Helical" evidence="6">
    <location>
        <begin position="13"/>
        <end position="35"/>
    </location>
</feature>
<accession>A0ABS4DCU7</accession>
<evidence type="ECO:0000256" key="1">
    <source>
        <dbReference type="ARBA" id="ARBA00004127"/>
    </source>
</evidence>
<keyword evidence="6" id="KW-1278">Translocase</keyword>
<feature type="transmembrane region" description="Helical" evidence="6">
    <location>
        <begin position="246"/>
        <end position="270"/>
    </location>
</feature>
<dbReference type="HAMAP" id="MF_00445">
    <property type="entry name" value="NDH1_NuoN_1"/>
    <property type="match status" value="1"/>
</dbReference>
<name>A0ABS4DCU7_9CHLR</name>
<feature type="domain" description="NADH:quinone oxidoreductase/Mrp antiporter transmembrane" evidence="8">
    <location>
        <begin position="129"/>
        <end position="424"/>
    </location>
</feature>
<feature type="transmembrane region" description="Helical" evidence="6">
    <location>
        <begin position="410"/>
        <end position="430"/>
    </location>
</feature>
<evidence type="ECO:0000256" key="3">
    <source>
        <dbReference type="ARBA" id="ARBA00022692"/>
    </source>
</evidence>
<evidence type="ECO:0000313" key="9">
    <source>
        <dbReference type="EMBL" id="MBP1467272.1"/>
    </source>
</evidence>
<evidence type="ECO:0000256" key="5">
    <source>
        <dbReference type="ARBA" id="ARBA00023136"/>
    </source>
</evidence>
<dbReference type="PANTHER" id="PTHR22773">
    <property type="entry name" value="NADH DEHYDROGENASE"/>
    <property type="match status" value="1"/>
</dbReference>
<dbReference type="InterPro" id="IPR010096">
    <property type="entry name" value="NADH-Q_OxRdtase_suN/2"/>
</dbReference>
<gene>
    <name evidence="6" type="primary">nuoN</name>
    <name evidence="9" type="ORF">EYB53_016285</name>
</gene>
<dbReference type="RefSeq" id="WP_135479480.1">
    <property type="nucleotide sequence ID" value="NZ_SIJK02000031.1"/>
</dbReference>
<feature type="transmembrane region" description="Helical" evidence="6">
    <location>
        <begin position="209"/>
        <end position="234"/>
    </location>
</feature>
<dbReference type="EMBL" id="SIJK02000031">
    <property type="protein sequence ID" value="MBP1467272.1"/>
    <property type="molecule type" value="Genomic_DNA"/>
</dbReference>
<evidence type="ECO:0000256" key="7">
    <source>
        <dbReference type="RuleBase" id="RU000320"/>
    </source>
</evidence>